<gene>
    <name evidence="2" type="ORF">QJS10_CPB13g01632</name>
</gene>
<feature type="compositionally biased region" description="Pro residues" evidence="1">
    <location>
        <begin position="14"/>
        <end position="29"/>
    </location>
</feature>
<dbReference type="PANTHER" id="PTHR31656">
    <property type="entry name" value="ROOT CAP DOMAIN-CONTAINING PROTEIN"/>
    <property type="match status" value="1"/>
</dbReference>
<dbReference type="Proteomes" id="UP001180020">
    <property type="component" value="Unassembled WGS sequence"/>
</dbReference>
<feature type="region of interest" description="Disordered" evidence="1">
    <location>
        <begin position="1"/>
        <end position="29"/>
    </location>
</feature>
<evidence type="ECO:0000313" key="3">
    <source>
        <dbReference type="Proteomes" id="UP001180020"/>
    </source>
</evidence>
<sequence>MVEVAAAQGQGKPKAPPKPPKAPKPPKPVKPINVMFTVVPITAEESRVHRYGVTDEDCFAHLEMGFKFFALSSDVHGVLGQTYREDYMSRVKMSSDMPIMSGTHLYSSSGIFAADCAVSRFGRRGEGLALPSSSSDGYADMKCGSGISGGRGIVCKK</sequence>
<accession>A0AAV9DIE7</accession>
<dbReference type="AlphaFoldDB" id="A0AAV9DIE7"/>
<dbReference type="InterPro" id="IPR009646">
    <property type="entry name" value="Root_cap"/>
</dbReference>
<dbReference type="Pfam" id="PF06830">
    <property type="entry name" value="Root_cap"/>
    <property type="match status" value="1"/>
</dbReference>
<name>A0AAV9DIE7_ACOCL</name>
<protein>
    <submittedName>
        <fullName evidence="2">Uncharacterized protein</fullName>
    </submittedName>
</protein>
<reference evidence="2" key="1">
    <citation type="journal article" date="2023" name="Nat. Commun.">
        <title>Diploid and tetraploid genomes of Acorus and the evolution of monocots.</title>
        <authorList>
            <person name="Ma L."/>
            <person name="Liu K.W."/>
            <person name="Li Z."/>
            <person name="Hsiao Y.Y."/>
            <person name="Qi Y."/>
            <person name="Fu T."/>
            <person name="Tang G.D."/>
            <person name="Zhang D."/>
            <person name="Sun W.H."/>
            <person name="Liu D.K."/>
            <person name="Li Y."/>
            <person name="Chen G.Z."/>
            <person name="Liu X.D."/>
            <person name="Liao X.Y."/>
            <person name="Jiang Y.T."/>
            <person name="Yu X."/>
            <person name="Hao Y."/>
            <person name="Huang J."/>
            <person name="Zhao X.W."/>
            <person name="Ke S."/>
            <person name="Chen Y.Y."/>
            <person name="Wu W.L."/>
            <person name="Hsu J.L."/>
            <person name="Lin Y.F."/>
            <person name="Huang M.D."/>
            <person name="Li C.Y."/>
            <person name="Huang L."/>
            <person name="Wang Z.W."/>
            <person name="Zhao X."/>
            <person name="Zhong W.Y."/>
            <person name="Peng D.H."/>
            <person name="Ahmad S."/>
            <person name="Lan S."/>
            <person name="Zhang J.S."/>
            <person name="Tsai W.C."/>
            <person name="Van de Peer Y."/>
            <person name="Liu Z.J."/>
        </authorList>
    </citation>
    <scope>NUCLEOTIDE SEQUENCE</scope>
    <source>
        <strain evidence="2">CP</strain>
    </source>
</reference>
<organism evidence="2 3">
    <name type="scientific">Acorus calamus</name>
    <name type="common">Sweet flag</name>
    <dbReference type="NCBI Taxonomy" id="4465"/>
    <lineage>
        <taxon>Eukaryota</taxon>
        <taxon>Viridiplantae</taxon>
        <taxon>Streptophyta</taxon>
        <taxon>Embryophyta</taxon>
        <taxon>Tracheophyta</taxon>
        <taxon>Spermatophyta</taxon>
        <taxon>Magnoliopsida</taxon>
        <taxon>Liliopsida</taxon>
        <taxon>Acoraceae</taxon>
        <taxon>Acorus</taxon>
    </lineage>
</organism>
<feature type="compositionally biased region" description="Low complexity" evidence="1">
    <location>
        <begin position="1"/>
        <end position="13"/>
    </location>
</feature>
<evidence type="ECO:0000256" key="1">
    <source>
        <dbReference type="SAM" id="MobiDB-lite"/>
    </source>
</evidence>
<dbReference type="EMBL" id="JAUJYO010000013">
    <property type="protein sequence ID" value="KAK1300690.1"/>
    <property type="molecule type" value="Genomic_DNA"/>
</dbReference>
<keyword evidence="3" id="KW-1185">Reference proteome</keyword>
<proteinExistence type="predicted"/>
<comment type="caution">
    <text evidence="2">The sequence shown here is derived from an EMBL/GenBank/DDBJ whole genome shotgun (WGS) entry which is preliminary data.</text>
</comment>
<evidence type="ECO:0000313" key="2">
    <source>
        <dbReference type="EMBL" id="KAK1300690.1"/>
    </source>
</evidence>
<reference evidence="2" key="2">
    <citation type="submission" date="2023-06" db="EMBL/GenBank/DDBJ databases">
        <authorList>
            <person name="Ma L."/>
            <person name="Liu K.-W."/>
            <person name="Li Z."/>
            <person name="Hsiao Y.-Y."/>
            <person name="Qi Y."/>
            <person name="Fu T."/>
            <person name="Tang G."/>
            <person name="Zhang D."/>
            <person name="Sun W.-H."/>
            <person name="Liu D.-K."/>
            <person name="Li Y."/>
            <person name="Chen G.-Z."/>
            <person name="Liu X.-D."/>
            <person name="Liao X.-Y."/>
            <person name="Jiang Y.-T."/>
            <person name="Yu X."/>
            <person name="Hao Y."/>
            <person name="Huang J."/>
            <person name="Zhao X.-W."/>
            <person name="Ke S."/>
            <person name="Chen Y.-Y."/>
            <person name="Wu W.-L."/>
            <person name="Hsu J.-L."/>
            <person name="Lin Y.-F."/>
            <person name="Huang M.-D."/>
            <person name="Li C.-Y."/>
            <person name="Huang L."/>
            <person name="Wang Z.-W."/>
            <person name="Zhao X."/>
            <person name="Zhong W.-Y."/>
            <person name="Peng D.-H."/>
            <person name="Ahmad S."/>
            <person name="Lan S."/>
            <person name="Zhang J.-S."/>
            <person name="Tsai W.-C."/>
            <person name="Van De Peer Y."/>
            <person name="Liu Z.-J."/>
        </authorList>
    </citation>
    <scope>NUCLEOTIDE SEQUENCE</scope>
    <source>
        <strain evidence="2">CP</strain>
        <tissue evidence="2">Leaves</tissue>
    </source>
</reference>